<evidence type="ECO:0000313" key="2">
    <source>
        <dbReference type="Proteomes" id="UP001066276"/>
    </source>
</evidence>
<keyword evidence="2" id="KW-1185">Reference proteome</keyword>
<gene>
    <name evidence="1" type="ORF">NDU88_001771</name>
</gene>
<protein>
    <submittedName>
        <fullName evidence="1">Uncharacterized protein</fullName>
    </submittedName>
</protein>
<reference evidence="1" key="1">
    <citation type="journal article" date="2022" name="bioRxiv">
        <title>Sequencing and chromosome-scale assembly of the giantPleurodeles waltlgenome.</title>
        <authorList>
            <person name="Brown T."/>
            <person name="Elewa A."/>
            <person name="Iarovenko S."/>
            <person name="Subramanian E."/>
            <person name="Araus A.J."/>
            <person name="Petzold A."/>
            <person name="Susuki M."/>
            <person name="Suzuki K.-i.T."/>
            <person name="Hayashi T."/>
            <person name="Toyoda A."/>
            <person name="Oliveira C."/>
            <person name="Osipova E."/>
            <person name="Leigh N.D."/>
            <person name="Simon A."/>
            <person name="Yun M.H."/>
        </authorList>
    </citation>
    <scope>NUCLEOTIDE SEQUENCE</scope>
    <source>
        <strain evidence="1">20211129_DDA</strain>
        <tissue evidence="1">Liver</tissue>
    </source>
</reference>
<dbReference type="Proteomes" id="UP001066276">
    <property type="component" value="Chromosome 4_2"/>
</dbReference>
<sequence length="66" mass="7099">MARATPKGLLGPSALPRLVLGAPAPLAPVLRSPPKGMQPERGVANFWGVRLCLFTRAQRRVVLQGR</sequence>
<dbReference type="AlphaFoldDB" id="A0AAV7SCI8"/>
<proteinExistence type="predicted"/>
<name>A0AAV7SCI8_PLEWA</name>
<accession>A0AAV7SCI8</accession>
<evidence type="ECO:0000313" key="1">
    <source>
        <dbReference type="EMBL" id="KAJ1161284.1"/>
    </source>
</evidence>
<comment type="caution">
    <text evidence="1">The sequence shown here is derived from an EMBL/GenBank/DDBJ whole genome shotgun (WGS) entry which is preliminary data.</text>
</comment>
<dbReference type="EMBL" id="JANPWB010000008">
    <property type="protein sequence ID" value="KAJ1161284.1"/>
    <property type="molecule type" value="Genomic_DNA"/>
</dbReference>
<organism evidence="1 2">
    <name type="scientific">Pleurodeles waltl</name>
    <name type="common">Iberian ribbed newt</name>
    <dbReference type="NCBI Taxonomy" id="8319"/>
    <lineage>
        <taxon>Eukaryota</taxon>
        <taxon>Metazoa</taxon>
        <taxon>Chordata</taxon>
        <taxon>Craniata</taxon>
        <taxon>Vertebrata</taxon>
        <taxon>Euteleostomi</taxon>
        <taxon>Amphibia</taxon>
        <taxon>Batrachia</taxon>
        <taxon>Caudata</taxon>
        <taxon>Salamandroidea</taxon>
        <taxon>Salamandridae</taxon>
        <taxon>Pleurodelinae</taxon>
        <taxon>Pleurodeles</taxon>
    </lineage>
</organism>